<name>A0A291RC38_9NOCA</name>
<dbReference type="AlphaFoldDB" id="A0A291RC38"/>
<feature type="region of interest" description="Disordered" evidence="1">
    <location>
        <begin position="41"/>
        <end position="79"/>
    </location>
</feature>
<reference evidence="3 4" key="1">
    <citation type="submission" date="2017-10" db="EMBL/GenBank/DDBJ databases">
        <title>Comparative genomics between pathogenic Norcardia.</title>
        <authorList>
            <person name="Zeng L."/>
        </authorList>
    </citation>
    <scope>NUCLEOTIDE SEQUENCE [LARGE SCALE GENOMIC DNA]</scope>
    <source>
        <strain evidence="3 4">NC_YFY_NT001</strain>
    </source>
</reference>
<feature type="compositionally biased region" description="Polar residues" evidence="1">
    <location>
        <begin position="65"/>
        <end position="79"/>
    </location>
</feature>
<dbReference type="KEGG" id="ntp:CRH09_01460"/>
<feature type="chain" id="PRO_5012696912" description="Secreted protein" evidence="2">
    <location>
        <begin position="27"/>
        <end position="79"/>
    </location>
</feature>
<organism evidence="3 4">
    <name type="scientific">Nocardia terpenica</name>
    <dbReference type="NCBI Taxonomy" id="455432"/>
    <lineage>
        <taxon>Bacteria</taxon>
        <taxon>Bacillati</taxon>
        <taxon>Actinomycetota</taxon>
        <taxon>Actinomycetes</taxon>
        <taxon>Mycobacteriales</taxon>
        <taxon>Nocardiaceae</taxon>
        <taxon>Nocardia</taxon>
    </lineage>
</organism>
<feature type="signal peptide" evidence="2">
    <location>
        <begin position="1"/>
        <end position="26"/>
    </location>
</feature>
<protein>
    <recommendedName>
        <fullName evidence="5">Secreted protein</fullName>
    </recommendedName>
</protein>
<keyword evidence="2" id="KW-0732">Signal</keyword>
<evidence type="ECO:0008006" key="5">
    <source>
        <dbReference type="Google" id="ProtNLM"/>
    </source>
</evidence>
<evidence type="ECO:0000256" key="1">
    <source>
        <dbReference type="SAM" id="MobiDB-lite"/>
    </source>
</evidence>
<gene>
    <name evidence="3" type="ORF">CRH09_01460</name>
</gene>
<accession>A0A291RC38</accession>
<feature type="compositionally biased region" description="Basic and acidic residues" evidence="1">
    <location>
        <begin position="49"/>
        <end position="59"/>
    </location>
</feature>
<dbReference type="EMBL" id="CP023778">
    <property type="protein sequence ID" value="ATL65091.1"/>
    <property type="molecule type" value="Genomic_DNA"/>
</dbReference>
<evidence type="ECO:0000256" key="2">
    <source>
        <dbReference type="SAM" id="SignalP"/>
    </source>
</evidence>
<proteinExistence type="predicted"/>
<evidence type="ECO:0000313" key="3">
    <source>
        <dbReference type="EMBL" id="ATL65091.1"/>
    </source>
</evidence>
<dbReference type="Proteomes" id="UP000221961">
    <property type="component" value="Chromosome"/>
</dbReference>
<sequence>MNIRSVIAASALAVGVGAVGAGVAQADTYIGNYATYEACQADGSSPRTGGDRWECRSQDDGSWDLYTSDSSRPSTGSFG</sequence>
<evidence type="ECO:0000313" key="4">
    <source>
        <dbReference type="Proteomes" id="UP000221961"/>
    </source>
</evidence>